<dbReference type="Gene3D" id="2.60.40.10">
    <property type="entry name" value="Immunoglobulins"/>
    <property type="match status" value="1"/>
</dbReference>
<evidence type="ECO:0000313" key="2">
    <source>
        <dbReference type="EMBL" id="CAF3910286.1"/>
    </source>
</evidence>
<dbReference type="InterPro" id="IPR000300">
    <property type="entry name" value="IPPc"/>
</dbReference>
<dbReference type="Gene3D" id="3.60.10.10">
    <property type="entry name" value="Endonuclease/exonuclease/phosphatase"/>
    <property type="match status" value="1"/>
</dbReference>
<sequence>MSNSLKRLEIRLKEREDEYICYKQFYILVGTFNVNNRQAPANILLKEWFYKVTYNNEENKQMYIPDIIAVGFQEIDTSGGAYIYDDKRKEDEWEYMVRKTIKSCYEKNNEENIKFKLLNRVRLMVKSSQISKSLASVSFFLGILLFVYVRSTHISKCTLISRSSVPTGFMGIAGNKGGVGIRFRFYETDICFVNSHFASGDGQTQRRNDDYQTVESRMAFTDGPTYSIKDYFWYTPTTAESSAPNPQNSSFPSQWWKISDHDIIFWCGDMNYRISQPNEQVRKAISELSTVPLQEKDQLRCEMKLDHVFTGYYEPTINFLPTYKFDINTDNYDTSEKLRTPSWTDRILYRSKRLKVLNDNQNELETIQTINYSCATNIKFSDHRPVSGLYLVVIKYECDEKLSNRIREELIRESDRIENELIPAIEVNPRPPQIIFNHIRYLDKPNYSLIIKNIGECTCVCTIVPSSISTSFQYLTFSPNPPYTININQEQHINISFDAKTNIKQISDILILHVENGADTFITLDITLDNGPFSLSLDEYPSTFYDNENKKYIYTNDNKFHSEHIIEMINDPPIIFISLIDCLRERNDVNLLFIFNNDIQDSLDLIPIRNQIYENNYDFINYSTPEIFMILLHLLQSLPQPLISYEIQDKMFLNTKEYFLRQDDMTKAVSIIVERLKTKERNLFFRFLILLKKCWPTKEQIQKSNEEYGNIFNIAIDILALSILHEHLDRNQRHAFILACLNEEKKN</sequence>
<accession>A0A819IDD9</accession>
<dbReference type="InterPro" id="IPR013783">
    <property type="entry name" value="Ig-like_fold"/>
</dbReference>
<dbReference type="InterPro" id="IPR036691">
    <property type="entry name" value="Endo/exonu/phosph_ase_sf"/>
</dbReference>
<reference evidence="2" key="1">
    <citation type="submission" date="2021-02" db="EMBL/GenBank/DDBJ databases">
        <authorList>
            <person name="Nowell W R."/>
        </authorList>
    </citation>
    <scope>NUCLEOTIDE SEQUENCE</scope>
</reference>
<dbReference type="SMART" id="SM00128">
    <property type="entry name" value="IPPc"/>
    <property type="match status" value="1"/>
</dbReference>
<proteinExistence type="predicted"/>
<evidence type="ECO:0000313" key="3">
    <source>
        <dbReference type="Proteomes" id="UP000663874"/>
    </source>
</evidence>
<dbReference type="Pfam" id="PF22669">
    <property type="entry name" value="Exo_endo_phos2"/>
    <property type="match status" value="1"/>
</dbReference>
<gene>
    <name evidence="2" type="ORF">FNK824_LOCUS21057</name>
</gene>
<feature type="domain" description="Inositol polyphosphate-related phosphatase" evidence="1">
    <location>
        <begin position="23"/>
        <end position="399"/>
    </location>
</feature>
<comment type="caution">
    <text evidence="2">The sequence shown here is derived from an EMBL/GenBank/DDBJ whole genome shotgun (WGS) entry which is preliminary data.</text>
</comment>
<dbReference type="InterPro" id="IPR048869">
    <property type="entry name" value="OCRL-1_2_ASH"/>
</dbReference>
<evidence type="ECO:0000259" key="1">
    <source>
        <dbReference type="SMART" id="SM00128"/>
    </source>
</evidence>
<dbReference type="PANTHER" id="PTHR11200">
    <property type="entry name" value="INOSITOL 5-PHOSPHATASE"/>
    <property type="match status" value="1"/>
</dbReference>
<dbReference type="AlphaFoldDB" id="A0A819IDD9"/>
<dbReference type="Proteomes" id="UP000663874">
    <property type="component" value="Unassembled WGS sequence"/>
</dbReference>
<dbReference type="Pfam" id="PF21310">
    <property type="entry name" value="OCRL-like_ASH"/>
    <property type="match status" value="1"/>
</dbReference>
<dbReference type="GO" id="GO:0046856">
    <property type="term" value="P:phosphatidylinositol dephosphorylation"/>
    <property type="evidence" value="ECO:0007669"/>
    <property type="project" value="InterPro"/>
</dbReference>
<name>A0A819IDD9_9BILA</name>
<dbReference type="GO" id="GO:0004439">
    <property type="term" value="F:phosphatidylinositol-4,5-bisphosphate 5-phosphatase activity"/>
    <property type="evidence" value="ECO:0007669"/>
    <property type="project" value="TreeGrafter"/>
</dbReference>
<dbReference type="PANTHER" id="PTHR11200:SF300">
    <property type="entry name" value="TYPE II INOSITOL 1,4,5-TRISPHOSPHATE 5-PHOSPHATASE"/>
    <property type="match status" value="1"/>
</dbReference>
<dbReference type="SUPFAM" id="SSF56219">
    <property type="entry name" value="DNase I-like"/>
    <property type="match status" value="1"/>
</dbReference>
<dbReference type="EMBL" id="CAJOBE010003977">
    <property type="protein sequence ID" value="CAF3910286.1"/>
    <property type="molecule type" value="Genomic_DNA"/>
</dbReference>
<organism evidence="2 3">
    <name type="scientific">Rotaria sordida</name>
    <dbReference type="NCBI Taxonomy" id="392033"/>
    <lineage>
        <taxon>Eukaryota</taxon>
        <taxon>Metazoa</taxon>
        <taxon>Spiralia</taxon>
        <taxon>Gnathifera</taxon>
        <taxon>Rotifera</taxon>
        <taxon>Eurotatoria</taxon>
        <taxon>Bdelloidea</taxon>
        <taxon>Philodinida</taxon>
        <taxon>Philodinidae</taxon>
        <taxon>Rotaria</taxon>
    </lineage>
</organism>
<protein>
    <recommendedName>
        <fullName evidence="1">Inositol polyphosphate-related phosphatase domain-containing protein</fullName>
    </recommendedName>
</protein>
<dbReference type="InterPro" id="IPR046985">
    <property type="entry name" value="IP5"/>
</dbReference>